<dbReference type="Proteomes" id="UP001595457">
    <property type="component" value="Unassembled WGS sequence"/>
</dbReference>
<name>A0ABV7AXS7_9GAMM</name>
<reference evidence="2" key="1">
    <citation type="journal article" date="2019" name="Int. J. Syst. Evol. Microbiol.">
        <title>The Global Catalogue of Microorganisms (GCM) 10K type strain sequencing project: providing services to taxonomists for standard genome sequencing and annotation.</title>
        <authorList>
            <consortium name="The Broad Institute Genomics Platform"/>
            <consortium name="The Broad Institute Genome Sequencing Center for Infectious Disease"/>
            <person name="Wu L."/>
            <person name="Ma J."/>
        </authorList>
    </citation>
    <scope>NUCLEOTIDE SEQUENCE [LARGE SCALE GENOMIC DNA]</scope>
    <source>
        <strain evidence="2">KCTC 62195</strain>
    </source>
</reference>
<keyword evidence="2" id="KW-1185">Reference proteome</keyword>
<comment type="caution">
    <text evidence="1">The sequence shown here is derived from an EMBL/GenBank/DDBJ whole genome shotgun (WGS) entry which is preliminary data.</text>
</comment>
<accession>A0ABV7AXS7</accession>
<gene>
    <name evidence="1" type="ORF">ACFOJE_19555</name>
</gene>
<proteinExistence type="predicted"/>
<organism evidence="1 2">
    <name type="scientific">Azotobacter bryophylli</name>
    <dbReference type="NCBI Taxonomy" id="1986537"/>
    <lineage>
        <taxon>Bacteria</taxon>
        <taxon>Pseudomonadati</taxon>
        <taxon>Pseudomonadota</taxon>
        <taxon>Gammaproteobacteria</taxon>
        <taxon>Pseudomonadales</taxon>
        <taxon>Pseudomonadaceae</taxon>
        <taxon>Azotobacter</taxon>
    </lineage>
</organism>
<dbReference type="EMBL" id="JBHRSJ010000035">
    <property type="protein sequence ID" value="MFC2974393.1"/>
    <property type="molecule type" value="Genomic_DNA"/>
</dbReference>
<evidence type="ECO:0000313" key="2">
    <source>
        <dbReference type="Proteomes" id="UP001595457"/>
    </source>
</evidence>
<dbReference type="RefSeq" id="WP_377816563.1">
    <property type="nucleotide sequence ID" value="NZ_JBHRSJ010000035.1"/>
</dbReference>
<evidence type="ECO:0000313" key="1">
    <source>
        <dbReference type="EMBL" id="MFC2974393.1"/>
    </source>
</evidence>
<sequence>MSPQQAWIAHSTQGRTRLQMPALRGDRGGLESIARQLGQVDALDGVTANPATGSLVLLHRVGWGELAERIERSGVLRIEGPLPDMAPLSRWVAGVADRLDAEVRTSTSGSLDLGSLGFVLMMGASALQLARGQVLGPASNLFFLGLTSLARSFRAAATKPPPEA</sequence>
<protein>
    <submittedName>
        <fullName evidence="1">HMA2 domain-containing protein</fullName>
    </submittedName>
</protein>
<dbReference type="Pfam" id="PF19991">
    <property type="entry name" value="HMA_2"/>
    <property type="match status" value="1"/>
</dbReference>